<keyword evidence="2" id="KW-1185">Reference proteome</keyword>
<sequence>MENLRRWLLLLIVFLITGFTFSETFIVENDLQRVINTAKDGDVLILNNSFSGKIEIVGKRLKIVGKNESVELSFVSRNTENIFNEKPIIYLEDATVTLENVKINASNVVGIGILNSSVYLKNVTIVLSNGIGIVSVSDEKNESYVKLEMVEIMAKKYKKVSGRNVSLIFNGVGVLGSYNTTIVANNVEILGMKKGFILENTESYIFNSSFSENELCLIILSGNQNIINNKFVLNVQGIVAANDSKVSLVNNHFDENNQDIELLTESCNSCPNTRKFTGVLKGYSNVSGIFSNKTKFPAHFWEDM</sequence>
<reference evidence="1 2" key="1">
    <citation type="submission" date="2021-03" db="EMBL/GenBank/DDBJ databases">
        <title>Thermosipho ferrireducens sp.nov., an anaerobic thermophilic iron-reducing bacterium isolated from a deep-sea hydrothermal sulfide deposits.</title>
        <authorList>
            <person name="Zeng X."/>
            <person name="Chen Y."/>
            <person name="Shao Z."/>
        </authorList>
    </citation>
    <scope>NUCLEOTIDE SEQUENCE [LARGE SCALE GENOMIC DNA]</scope>
    <source>
        <strain evidence="1 2">JL129W03</strain>
    </source>
</reference>
<dbReference type="InterPro" id="IPR011050">
    <property type="entry name" value="Pectin_lyase_fold/virulence"/>
</dbReference>
<evidence type="ECO:0000313" key="1">
    <source>
        <dbReference type="EMBL" id="QTA37234.1"/>
    </source>
</evidence>
<protein>
    <submittedName>
        <fullName evidence="1">Copper ABC transporter substrate-binding protein</fullName>
    </submittedName>
</protein>
<organism evidence="1 2">
    <name type="scientific">Thermosipho ferrireducens</name>
    <dbReference type="NCBI Taxonomy" id="2571116"/>
    <lineage>
        <taxon>Bacteria</taxon>
        <taxon>Thermotogati</taxon>
        <taxon>Thermotogota</taxon>
        <taxon>Thermotogae</taxon>
        <taxon>Thermotogales</taxon>
        <taxon>Fervidobacteriaceae</taxon>
        <taxon>Thermosipho</taxon>
    </lineage>
</organism>
<accession>A0ABX7S486</accession>
<proteinExistence type="predicted"/>
<gene>
    <name evidence="1" type="ORF">JYK00_05680</name>
</gene>
<name>A0ABX7S486_9BACT</name>
<dbReference type="RefSeq" id="WP_207565959.1">
    <property type="nucleotide sequence ID" value="NZ_CP071446.1"/>
</dbReference>
<dbReference type="SUPFAM" id="SSF51126">
    <property type="entry name" value="Pectin lyase-like"/>
    <property type="match status" value="1"/>
</dbReference>
<dbReference type="Proteomes" id="UP000671862">
    <property type="component" value="Chromosome"/>
</dbReference>
<dbReference type="EMBL" id="CP071446">
    <property type="protein sequence ID" value="QTA37234.1"/>
    <property type="molecule type" value="Genomic_DNA"/>
</dbReference>
<evidence type="ECO:0000313" key="2">
    <source>
        <dbReference type="Proteomes" id="UP000671862"/>
    </source>
</evidence>